<proteinExistence type="predicted"/>
<protein>
    <submittedName>
        <fullName evidence="2">Uncharacterized protein</fullName>
    </submittedName>
</protein>
<name>A0AAV4QNJ0_CAEEX</name>
<dbReference type="Proteomes" id="UP001054945">
    <property type="component" value="Unassembled WGS sequence"/>
</dbReference>
<gene>
    <name evidence="2" type="ORF">CEXT_122161</name>
</gene>
<reference evidence="2 3" key="1">
    <citation type="submission" date="2021-06" db="EMBL/GenBank/DDBJ databases">
        <title>Caerostris extrusa draft genome.</title>
        <authorList>
            <person name="Kono N."/>
            <person name="Arakawa K."/>
        </authorList>
    </citation>
    <scope>NUCLEOTIDE SEQUENCE [LARGE SCALE GENOMIC DNA]</scope>
</reference>
<dbReference type="EMBL" id="BPLR01006407">
    <property type="protein sequence ID" value="GIY09626.1"/>
    <property type="molecule type" value="Genomic_DNA"/>
</dbReference>
<evidence type="ECO:0000313" key="3">
    <source>
        <dbReference type="Proteomes" id="UP001054945"/>
    </source>
</evidence>
<evidence type="ECO:0000313" key="2">
    <source>
        <dbReference type="EMBL" id="GIY09626.1"/>
    </source>
</evidence>
<feature type="transmembrane region" description="Helical" evidence="1">
    <location>
        <begin position="52"/>
        <end position="72"/>
    </location>
</feature>
<organism evidence="2 3">
    <name type="scientific">Caerostris extrusa</name>
    <name type="common">Bark spider</name>
    <name type="synonym">Caerostris bankana</name>
    <dbReference type="NCBI Taxonomy" id="172846"/>
    <lineage>
        <taxon>Eukaryota</taxon>
        <taxon>Metazoa</taxon>
        <taxon>Ecdysozoa</taxon>
        <taxon>Arthropoda</taxon>
        <taxon>Chelicerata</taxon>
        <taxon>Arachnida</taxon>
        <taxon>Araneae</taxon>
        <taxon>Araneomorphae</taxon>
        <taxon>Entelegynae</taxon>
        <taxon>Araneoidea</taxon>
        <taxon>Araneidae</taxon>
        <taxon>Caerostris</taxon>
    </lineage>
</organism>
<keyword evidence="3" id="KW-1185">Reference proteome</keyword>
<sequence length="85" mass="9416">MWEPSAFSTGHSNGHHAAAAKSLSSAGGDLDINGSIIRLTSQCLLLRGRAGWIMDLLCLFTMFVYGVTMFVLQCYNVCLRFHFEE</sequence>
<keyword evidence="1" id="KW-0472">Membrane</keyword>
<evidence type="ECO:0000256" key="1">
    <source>
        <dbReference type="SAM" id="Phobius"/>
    </source>
</evidence>
<keyword evidence="1" id="KW-0812">Transmembrane</keyword>
<comment type="caution">
    <text evidence="2">The sequence shown here is derived from an EMBL/GenBank/DDBJ whole genome shotgun (WGS) entry which is preliminary data.</text>
</comment>
<keyword evidence="1" id="KW-1133">Transmembrane helix</keyword>
<accession>A0AAV4QNJ0</accession>
<dbReference type="AlphaFoldDB" id="A0AAV4QNJ0"/>